<reference evidence="2" key="1">
    <citation type="submission" date="2023-03" db="EMBL/GenBank/DDBJ databases">
        <title>Massive genome expansion in bonnet fungi (Mycena s.s.) driven by repeated elements and novel gene families across ecological guilds.</title>
        <authorList>
            <consortium name="Lawrence Berkeley National Laboratory"/>
            <person name="Harder C.B."/>
            <person name="Miyauchi S."/>
            <person name="Viragh M."/>
            <person name="Kuo A."/>
            <person name="Thoen E."/>
            <person name="Andreopoulos B."/>
            <person name="Lu D."/>
            <person name="Skrede I."/>
            <person name="Drula E."/>
            <person name="Henrissat B."/>
            <person name="Morin E."/>
            <person name="Kohler A."/>
            <person name="Barry K."/>
            <person name="LaButti K."/>
            <person name="Morin E."/>
            <person name="Salamov A."/>
            <person name="Lipzen A."/>
            <person name="Mereny Z."/>
            <person name="Hegedus B."/>
            <person name="Baldrian P."/>
            <person name="Stursova M."/>
            <person name="Weitz H."/>
            <person name="Taylor A."/>
            <person name="Grigoriev I.V."/>
            <person name="Nagy L.G."/>
            <person name="Martin F."/>
            <person name="Kauserud H."/>
        </authorList>
    </citation>
    <scope>NUCLEOTIDE SEQUENCE</scope>
    <source>
        <strain evidence="2">CBHHK200</strain>
    </source>
</reference>
<protein>
    <recommendedName>
        <fullName evidence="1">Aminoacyl-tRNA synthetase class II (G/ P/ S/T) domain-containing protein</fullName>
    </recommendedName>
</protein>
<dbReference type="InterPro" id="IPR002314">
    <property type="entry name" value="aa-tRNA-synt_IIb"/>
</dbReference>
<dbReference type="PANTHER" id="PTHR10745:SF0">
    <property type="entry name" value="GLYCINE--TRNA LIGASE"/>
    <property type="match status" value="1"/>
</dbReference>
<dbReference type="NCBIfam" id="TIGR00389">
    <property type="entry name" value="glyS_dimeric"/>
    <property type="match status" value="1"/>
</dbReference>
<dbReference type="GO" id="GO:0070150">
    <property type="term" value="P:mitochondrial glycyl-tRNA aminoacylation"/>
    <property type="evidence" value="ECO:0007669"/>
    <property type="project" value="TreeGrafter"/>
</dbReference>
<accession>A0AAD6WRX9</accession>
<keyword evidence="3" id="KW-1185">Reference proteome</keyword>
<dbReference type="Gene3D" id="3.30.930.10">
    <property type="entry name" value="Bira Bifunctional Protein, Domain 2"/>
    <property type="match status" value="1"/>
</dbReference>
<dbReference type="GO" id="GO:0004820">
    <property type="term" value="F:glycine-tRNA ligase activity"/>
    <property type="evidence" value="ECO:0007669"/>
    <property type="project" value="InterPro"/>
</dbReference>
<dbReference type="EMBL" id="JARJCM010000195">
    <property type="protein sequence ID" value="KAJ7023062.1"/>
    <property type="molecule type" value="Genomic_DNA"/>
</dbReference>
<dbReference type="Pfam" id="PF00587">
    <property type="entry name" value="tRNA-synt_2b"/>
    <property type="match status" value="1"/>
</dbReference>
<dbReference type="InterPro" id="IPR027031">
    <property type="entry name" value="Gly-tRNA_synthase/POLG2"/>
</dbReference>
<name>A0AAD6WRX9_9AGAR</name>
<dbReference type="AlphaFoldDB" id="A0AAD6WRX9"/>
<evidence type="ECO:0000313" key="2">
    <source>
        <dbReference type="EMBL" id="KAJ7023062.1"/>
    </source>
</evidence>
<dbReference type="GO" id="GO:0005739">
    <property type="term" value="C:mitochondrion"/>
    <property type="evidence" value="ECO:0007669"/>
    <property type="project" value="TreeGrafter"/>
</dbReference>
<dbReference type="InterPro" id="IPR002315">
    <property type="entry name" value="tRNA-synt_gly"/>
</dbReference>
<gene>
    <name evidence="2" type="ORF">C8F04DRAFT_970554</name>
</gene>
<sequence length="335" mass="37260">FLRPETAQGHFLNFSRLLEFNNGCVPFASVQIGHAFRNEISPHAGLLRVREFTMAEIEHFVDPLDKTHPRFSGVADIELVLLDKYVQAAGQTTTRCMTVGAAVKEGVIGNETLGYFVARIYAFLLRIGIDGKRLRFRQHMANEMAHYATDCWDAEIQNSVGGWTECLGCVDRAAYDLTVHAAKTGRALVVRQALKEPVVEERAVAEWDKKVLRKTFKADAGVVTSTVEALDEAGLMRLKGELAQGWVPVLLAKKTRKSQDNCDLADVVHAHLSSVVREFTPNVIEPSFSVGRILYCLLEHSFWSREQDVERGVSVVLFAGSLLRVCYVPSRGVKG</sequence>
<feature type="domain" description="Aminoacyl-tRNA synthetase class II (G/ P/ S/T)" evidence="1">
    <location>
        <begin position="2"/>
        <end position="63"/>
    </location>
</feature>
<dbReference type="InterPro" id="IPR045864">
    <property type="entry name" value="aa-tRNA-synth_II/BPL/LPL"/>
</dbReference>
<proteinExistence type="predicted"/>
<organism evidence="2 3">
    <name type="scientific">Mycena alexandri</name>
    <dbReference type="NCBI Taxonomy" id="1745969"/>
    <lineage>
        <taxon>Eukaryota</taxon>
        <taxon>Fungi</taxon>
        <taxon>Dikarya</taxon>
        <taxon>Basidiomycota</taxon>
        <taxon>Agaricomycotina</taxon>
        <taxon>Agaricomycetes</taxon>
        <taxon>Agaricomycetidae</taxon>
        <taxon>Agaricales</taxon>
        <taxon>Marasmiineae</taxon>
        <taxon>Mycenaceae</taxon>
        <taxon>Mycena</taxon>
    </lineage>
</organism>
<dbReference type="PRINTS" id="PR01043">
    <property type="entry name" value="TRNASYNTHGLY"/>
</dbReference>
<evidence type="ECO:0000259" key="1">
    <source>
        <dbReference type="Pfam" id="PF00587"/>
    </source>
</evidence>
<dbReference type="Proteomes" id="UP001218188">
    <property type="component" value="Unassembled WGS sequence"/>
</dbReference>
<dbReference type="GO" id="GO:0005524">
    <property type="term" value="F:ATP binding"/>
    <property type="evidence" value="ECO:0007669"/>
    <property type="project" value="InterPro"/>
</dbReference>
<evidence type="ECO:0000313" key="3">
    <source>
        <dbReference type="Proteomes" id="UP001218188"/>
    </source>
</evidence>
<dbReference type="SUPFAM" id="SSF55681">
    <property type="entry name" value="Class II aaRS and biotin synthetases"/>
    <property type="match status" value="1"/>
</dbReference>
<comment type="caution">
    <text evidence="2">The sequence shown here is derived from an EMBL/GenBank/DDBJ whole genome shotgun (WGS) entry which is preliminary data.</text>
</comment>
<feature type="non-terminal residue" evidence="2">
    <location>
        <position position="335"/>
    </location>
</feature>
<dbReference type="PANTHER" id="PTHR10745">
    <property type="entry name" value="GLYCYL-TRNA SYNTHETASE/DNA POLYMERASE SUBUNIT GAMMA-2"/>
    <property type="match status" value="1"/>
</dbReference>